<dbReference type="GO" id="GO:0005737">
    <property type="term" value="C:cytoplasm"/>
    <property type="evidence" value="ECO:0007669"/>
    <property type="project" value="UniProtKB-ARBA"/>
</dbReference>
<accession>A0A835VHY2</accession>
<dbReference type="InterPro" id="IPR046960">
    <property type="entry name" value="PPR_At4g14850-like_plant"/>
</dbReference>
<gene>
    <name evidence="4" type="ORF">HPP92_002341</name>
</gene>
<dbReference type="InterPro" id="IPR011990">
    <property type="entry name" value="TPR-like_helical_dom_sf"/>
</dbReference>
<protein>
    <recommendedName>
        <fullName evidence="3">DYW domain-containing protein</fullName>
    </recommendedName>
</protein>
<dbReference type="NCBIfam" id="TIGR00756">
    <property type="entry name" value="PPR"/>
    <property type="match status" value="3"/>
</dbReference>
<dbReference type="Pfam" id="PF20431">
    <property type="entry name" value="E_motif"/>
    <property type="match status" value="1"/>
</dbReference>
<dbReference type="OrthoDB" id="1899142at2759"/>
<dbReference type="GO" id="GO:0016556">
    <property type="term" value="P:mRNA modification"/>
    <property type="evidence" value="ECO:0007669"/>
    <property type="project" value="UniProtKB-ARBA"/>
</dbReference>
<dbReference type="FunFam" id="1.25.40.10:FF:000277">
    <property type="entry name" value="Pentatricopeptide repeat-containing protein, mitochondrial"/>
    <property type="match status" value="1"/>
</dbReference>
<evidence type="ECO:0000256" key="1">
    <source>
        <dbReference type="ARBA" id="ARBA00022737"/>
    </source>
</evidence>
<proteinExistence type="predicted"/>
<dbReference type="GO" id="GO:0008270">
    <property type="term" value="F:zinc ion binding"/>
    <property type="evidence" value="ECO:0007669"/>
    <property type="project" value="InterPro"/>
</dbReference>
<dbReference type="InterPro" id="IPR032867">
    <property type="entry name" value="DYW_dom"/>
</dbReference>
<comment type="caution">
    <text evidence="4">The sequence shown here is derived from an EMBL/GenBank/DDBJ whole genome shotgun (WGS) entry which is preliminary data.</text>
</comment>
<dbReference type="AlphaFoldDB" id="A0A835VHY2"/>
<evidence type="ECO:0000313" key="4">
    <source>
        <dbReference type="EMBL" id="KAG0497650.1"/>
    </source>
</evidence>
<keyword evidence="1" id="KW-0677">Repeat</keyword>
<dbReference type="Pfam" id="PF14432">
    <property type="entry name" value="DYW_deaminase"/>
    <property type="match status" value="1"/>
</dbReference>
<evidence type="ECO:0000256" key="2">
    <source>
        <dbReference type="PROSITE-ProRule" id="PRU00708"/>
    </source>
</evidence>
<dbReference type="PROSITE" id="PS51375">
    <property type="entry name" value="PPR"/>
    <property type="match status" value="2"/>
</dbReference>
<feature type="domain" description="DYW" evidence="3">
    <location>
        <begin position="479"/>
        <end position="523"/>
    </location>
</feature>
<feature type="repeat" description="PPR" evidence="2">
    <location>
        <begin position="303"/>
        <end position="337"/>
    </location>
</feature>
<dbReference type="PANTHER" id="PTHR47926">
    <property type="entry name" value="PENTATRICOPEPTIDE REPEAT-CONTAINING PROTEIN"/>
    <property type="match status" value="1"/>
</dbReference>
<dbReference type="Proteomes" id="UP000636800">
    <property type="component" value="Chromosome 1"/>
</dbReference>
<evidence type="ECO:0000259" key="3">
    <source>
        <dbReference type="Pfam" id="PF14432"/>
    </source>
</evidence>
<keyword evidence="5" id="KW-1185">Reference proteome</keyword>
<name>A0A835VHY2_VANPL</name>
<reference evidence="4 5" key="1">
    <citation type="journal article" date="2020" name="Nat. Food">
        <title>A phased Vanilla planifolia genome enables genetic improvement of flavour and production.</title>
        <authorList>
            <person name="Hasing T."/>
            <person name="Tang H."/>
            <person name="Brym M."/>
            <person name="Khazi F."/>
            <person name="Huang T."/>
            <person name="Chambers A.H."/>
        </authorList>
    </citation>
    <scope>NUCLEOTIDE SEQUENCE [LARGE SCALE GENOMIC DNA]</scope>
    <source>
        <tissue evidence="4">Leaf</tissue>
    </source>
</reference>
<organism evidence="4 5">
    <name type="scientific">Vanilla planifolia</name>
    <name type="common">Vanilla</name>
    <dbReference type="NCBI Taxonomy" id="51239"/>
    <lineage>
        <taxon>Eukaryota</taxon>
        <taxon>Viridiplantae</taxon>
        <taxon>Streptophyta</taxon>
        <taxon>Embryophyta</taxon>
        <taxon>Tracheophyta</taxon>
        <taxon>Spermatophyta</taxon>
        <taxon>Magnoliopsida</taxon>
        <taxon>Liliopsida</taxon>
        <taxon>Asparagales</taxon>
        <taxon>Orchidaceae</taxon>
        <taxon>Vanilloideae</taxon>
        <taxon>Vanilleae</taxon>
        <taxon>Vanilla</taxon>
    </lineage>
</organism>
<feature type="repeat" description="PPR" evidence="2">
    <location>
        <begin position="236"/>
        <end position="270"/>
    </location>
</feature>
<dbReference type="InterPro" id="IPR046848">
    <property type="entry name" value="E_motif"/>
</dbReference>
<dbReference type="EMBL" id="JADCNL010000001">
    <property type="protein sequence ID" value="KAG0497650.1"/>
    <property type="molecule type" value="Genomic_DNA"/>
</dbReference>
<sequence>MAPLDSLINSCSSLSHLKQLHGYLIASGLFQLVSSLRSKLMELFAVSSFGDLPHASSMLRLIIFPTTNDFNAILRGLSMAPDPSPAISLYPCLLSASRPDALSLSFVLKAVARLSSLPSISPLHSHLFHLGLAADVRLVTTLVDAYAKASRSDLALQAFHEMPLRDIATWNALLAALLPHDSLSLFRRLRDNPPSSREFPDAVTIVVALSACAQLGAIAEGASIHAFARSLALDADVRVCNALIDMYAKCGDVACALTVFRSLHSKTLVSWNAAIMTLAHHGRGRDALQLFDELLSSTSIEPDTITYLAVLCGCTHSGLVDDGLRIFHTMRVSRTMKHYGTVVDLLSRAGRLEEAYGIVTAMPFPADAVLYQTLLGACKTYGDETLAEKVSEKLKEIGSNSCGDFVLLSNVYASKARWADVGRIRDAMRKSDVIKVPGFSYMELDGEVHKFVNGDKGHFRWREIYEKLEEMGGRIQQLGYVPDTRNVLHDIGDEEKENALWYHSEKLAIAFGLLSSPHDTPIRKLCIAAAFQVGESLAFDARLENLLCQDGSWPTSGHLWASACAGLAVIEPILHS</sequence>
<dbReference type="InterPro" id="IPR002885">
    <property type="entry name" value="PPR_rpt"/>
</dbReference>
<dbReference type="Pfam" id="PF01535">
    <property type="entry name" value="PPR"/>
    <property type="match status" value="5"/>
</dbReference>
<dbReference type="GO" id="GO:0003723">
    <property type="term" value="F:RNA binding"/>
    <property type="evidence" value="ECO:0007669"/>
    <property type="project" value="InterPro"/>
</dbReference>
<dbReference type="Gene3D" id="1.25.40.10">
    <property type="entry name" value="Tetratricopeptide repeat domain"/>
    <property type="match status" value="2"/>
</dbReference>
<dbReference type="PANTHER" id="PTHR47926:SF408">
    <property type="entry name" value="DYW DOMAIN-CONTAINING PROTEIN"/>
    <property type="match status" value="1"/>
</dbReference>
<evidence type="ECO:0000313" key="5">
    <source>
        <dbReference type="Proteomes" id="UP000636800"/>
    </source>
</evidence>